<dbReference type="Proteomes" id="UP000198541">
    <property type="component" value="Unassembled WGS sequence"/>
</dbReference>
<proteinExistence type="predicted"/>
<name>A0A1G9Z7Q9_9ACTO</name>
<dbReference type="InterPro" id="IPR039422">
    <property type="entry name" value="MarR/SlyA-like"/>
</dbReference>
<reference evidence="3" key="1">
    <citation type="submission" date="2016-10" db="EMBL/GenBank/DDBJ databases">
        <authorList>
            <person name="Varghese N."/>
            <person name="Submissions S."/>
        </authorList>
    </citation>
    <scope>NUCLEOTIDE SEQUENCE [LARGE SCALE GENOMIC DNA]</scope>
    <source>
        <strain evidence="3">DSM 27982</strain>
    </source>
</reference>
<keyword evidence="2" id="KW-0238">DNA-binding</keyword>
<dbReference type="InterPro" id="IPR036390">
    <property type="entry name" value="WH_DNA-bd_sf"/>
</dbReference>
<evidence type="ECO:0000313" key="2">
    <source>
        <dbReference type="EMBL" id="SDN16841.1"/>
    </source>
</evidence>
<dbReference type="GO" id="GO:0003700">
    <property type="term" value="F:DNA-binding transcription factor activity"/>
    <property type="evidence" value="ECO:0007669"/>
    <property type="project" value="InterPro"/>
</dbReference>
<feature type="domain" description="HTH marR-type" evidence="1">
    <location>
        <begin position="22"/>
        <end position="154"/>
    </location>
</feature>
<dbReference type="SUPFAM" id="SSF46785">
    <property type="entry name" value="Winged helix' DNA-binding domain"/>
    <property type="match status" value="1"/>
</dbReference>
<organism evidence="2 3">
    <name type="scientific">Actinomyces ruminicola</name>
    <dbReference type="NCBI Taxonomy" id="332524"/>
    <lineage>
        <taxon>Bacteria</taxon>
        <taxon>Bacillati</taxon>
        <taxon>Actinomycetota</taxon>
        <taxon>Actinomycetes</taxon>
        <taxon>Actinomycetales</taxon>
        <taxon>Actinomycetaceae</taxon>
        <taxon>Actinomyces</taxon>
    </lineage>
</organism>
<evidence type="ECO:0000313" key="3">
    <source>
        <dbReference type="Proteomes" id="UP000198541"/>
    </source>
</evidence>
<dbReference type="Gene3D" id="1.10.10.10">
    <property type="entry name" value="Winged helix-like DNA-binding domain superfamily/Winged helix DNA-binding domain"/>
    <property type="match status" value="1"/>
</dbReference>
<dbReference type="SMART" id="SM00347">
    <property type="entry name" value="HTH_MARR"/>
    <property type="match status" value="1"/>
</dbReference>
<protein>
    <submittedName>
        <fullName evidence="2">DNA-binding transcriptional regulator, MarR family</fullName>
    </submittedName>
</protein>
<dbReference type="GO" id="GO:0003677">
    <property type="term" value="F:DNA binding"/>
    <property type="evidence" value="ECO:0007669"/>
    <property type="project" value="UniProtKB-KW"/>
</dbReference>
<evidence type="ECO:0000259" key="1">
    <source>
        <dbReference type="PROSITE" id="PS50995"/>
    </source>
</evidence>
<dbReference type="STRING" id="332524.SAMN04487766_10323"/>
<dbReference type="EMBL" id="FNIM01000001">
    <property type="protein sequence ID" value="SDN16841.1"/>
    <property type="molecule type" value="Genomic_DNA"/>
</dbReference>
<dbReference type="InterPro" id="IPR036388">
    <property type="entry name" value="WH-like_DNA-bd_sf"/>
</dbReference>
<keyword evidence="3" id="KW-1185">Reference proteome</keyword>
<accession>A0A1G9Z7Q9</accession>
<dbReference type="RefSeq" id="WP_092531636.1">
    <property type="nucleotide sequence ID" value="NZ_FNIM01000001.1"/>
</dbReference>
<dbReference type="AlphaFoldDB" id="A0A1G9Z7Q9"/>
<dbReference type="PROSITE" id="PS50995">
    <property type="entry name" value="HTH_MARR_2"/>
    <property type="match status" value="1"/>
</dbReference>
<dbReference type="InterPro" id="IPR000835">
    <property type="entry name" value="HTH_MarR-typ"/>
</dbReference>
<dbReference type="PRINTS" id="PR00598">
    <property type="entry name" value="HTHMARR"/>
</dbReference>
<gene>
    <name evidence="2" type="ORF">SAMN05216355_10120</name>
</gene>
<dbReference type="Pfam" id="PF12802">
    <property type="entry name" value="MarR_2"/>
    <property type="match status" value="1"/>
</dbReference>
<dbReference type="PANTHER" id="PTHR33164">
    <property type="entry name" value="TRANSCRIPTIONAL REGULATOR, MARR FAMILY"/>
    <property type="match status" value="1"/>
</dbReference>
<sequence>MIQYSIIVLVEPKEDRGGEAILSAACFQLGMVGAQITRSFAEQIAPTGLTHKQVGLLAVVDAGPATSQRDIATRLRVAPSLVVTLVDQLVDLGAVSKTRSRSDRRAHKIEITPEGRRLLASAVAAAEALDTDIRSTLSPAGRAALSTLLTELNTHQDRNP</sequence>
<dbReference type="PANTHER" id="PTHR33164:SF57">
    <property type="entry name" value="MARR-FAMILY TRANSCRIPTIONAL REGULATOR"/>
    <property type="match status" value="1"/>
</dbReference>
<dbReference type="GO" id="GO:0006950">
    <property type="term" value="P:response to stress"/>
    <property type="evidence" value="ECO:0007669"/>
    <property type="project" value="TreeGrafter"/>
</dbReference>